<evidence type="ECO:0000313" key="2">
    <source>
        <dbReference type="WBParaSite" id="nRc.2.0.1.t21075-RA"/>
    </source>
</evidence>
<name>A0A915J4L3_ROMCU</name>
<sequence>MDAKVGHKMDANMGLIRQVWTDAKLGRTPITLQQCKLLLRLITYVNSQLAMLSWDTPCQASSK</sequence>
<accession>A0A915J4L3</accession>
<proteinExistence type="predicted"/>
<reference evidence="2" key="1">
    <citation type="submission" date="2022-11" db="UniProtKB">
        <authorList>
            <consortium name="WormBaseParasite"/>
        </authorList>
    </citation>
    <scope>IDENTIFICATION</scope>
</reference>
<evidence type="ECO:0000313" key="1">
    <source>
        <dbReference type="Proteomes" id="UP000887565"/>
    </source>
</evidence>
<dbReference type="WBParaSite" id="nRc.2.0.1.t21075-RA">
    <property type="protein sequence ID" value="nRc.2.0.1.t21075-RA"/>
    <property type="gene ID" value="nRc.2.0.1.g21075"/>
</dbReference>
<keyword evidence="1" id="KW-1185">Reference proteome</keyword>
<dbReference type="Proteomes" id="UP000887565">
    <property type="component" value="Unplaced"/>
</dbReference>
<protein>
    <submittedName>
        <fullName evidence="2">Uncharacterized protein</fullName>
    </submittedName>
</protein>
<dbReference type="AlphaFoldDB" id="A0A915J4L3"/>
<organism evidence="1 2">
    <name type="scientific">Romanomermis culicivorax</name>
    <name type="common">Nematode worm</name>
    <dbReference type="NCBI Taxonomy" id="13658"/>
    <lineage>
        <taxon>Eukaryota</taxon>
        <taxon>Metazoa</taxon>
        <taxon>Ecdysozoa</taxon>
        <taxon>Nematoda</taxon>
        <taxon>Enoplea</taxon>
        <taxon>Dorylaimia</taxon>
        <taxon>Mermithida</taxon>
        <taxon>Mermithoidea</taxon>
        <taxon>Mermithidae</taxon>
        <taxon>Romanomermis</taxon>
    </lineage>
</organism>